<dbReference type="OrthoDB" id="9813151at2"/>
<feature type="region of interest" description="Disordered" evidence="7">
    <location>
        <begin position="176"/>
        <end position="195"/>
    </location>
</feature>
<dbReference type="PANTHER" id="PTHR45453">
    <property type="entry name" value="PHOSPHATE REGULON SENSOR PROTEIN PHOR"/>
    <property type="match status" value="1"/>
</dbReference>
<sequence>MCRRVSRGFGDAIPHCNERGIGSMTTGGRDRKTGFEGEMQVLEAARQVAARSAYKDNELLPHYEELLSEFERLLRTTSKIYRISDLQGDRVKKQEDELKRVYDQLKQMESSRRGLVRDISHELNTPMTSIQGYVKAMLDGVIVPDRAYLATIYQKLLLINGLVDTLFEMSKLESELPAADSKPGLTGADKRKGLE</sequence>
<evidence type="ECO:0000259" key="8">
    <source>
        <dbReference type="SMART" id="SM00388"/>
    </source>
</evidence>
<evidence type="ECO:0000256" key="6">
    <source>
        <dbReference type="ARBA" id="ARBA00023012"/>
    </source>
</evidence>
<organism evidence="9 10">
    <name type="scientific">Paenibacillus cremeus</name>
    <dbReference type="NCBI Taxonomy" id="2163881"/>
    <lineage>
        <taxon>Bacteria</taxon>
        <taxon>Bacillati</taxon>
        <taxon>Bacillota</taxon>
        <taxon>Bacilli</taxon>
        <taxon>Bacillales</taxon>
        <taxon>Paenibacillaceae</taxon>
        <taxon>Paenibacillus</taxon>
    </lineage>
</organism>
<dbReference type="EC" id="2.7.13.3" evidence="2"/>
<dbReference type="InterPro" id="IPR003661">
    <property type="entry name" value="HisK_dim/P_dom"/>
</dbReference>
<accession>A0A559K6D2</accession>
<proteinExistence type="predicted"/>
<dbReference type="InterPro" id="IPR050351">
    <property type="entry name" value="BphY/WalK/GraS-like"/>
</dbReference>
<dbReference type="SMART" id="SM00388">
    <property type="entry name" value="HisKA"/>
    <property type="match status" value="1"/>
</dbReference>
<keyword evidence="6" id="KW-0902">Two-component regulatory system</keyword>
<dbReference type="GO" id="GO:0004721">
    <property type="term" value="F:phosphoprotein phosphatase activity"/>
    <property type="evidence" value="ECO:0007669"/>
    <property type="project" value="TreeGrafter"/>
</dbReference>
<dbReference type="InterPro" id="IPR036097">
    <property type="entry name" value="HisK_dim/P_sf"/>
</dbReference>
<dbReference type="Pfam" id="PF00512">
    <property type="entry name" value="HisKA"/>
    <property type="match status" value="1"/>
</dbReference>
<dbReference type="GO" id="GO:0000155">
    <property type="term" value="F:phosphorelay sensor kinase activity"/>
    <property type="evidence" value="ECO:0007669"/>
    <property type="project" value="InterPro"/>
</dbReference>
<evidence type="ECO:0000256" key="3">
    <source>
        <dbReference type="ARBA" id="ARBA00022553"/>
    </source>
</evidence>
<dbReference type="GO" id="GO:0016036">
    <property type="term" value="P:cellular response to phosphate starvation"/>
    <property type="evidence" value="ECO:0007669"/>
    <property type="project" value="TreeGrafter"/>
</dbReference>
<dbReference type="CDD" id="cd00082">
    <property type="entry name" value="HisKA"/>
    <property type="match status" value="1"/>
</dbReference>
<dbReference type="EMBL" id="VNJI01000033">
    <property type="protein sequence ID" value="TVY07702.1"/>
    <property type="molecule type" value="Genomic_DNA"/>
</dbReference>
<dbReference type="AlphaFoldDB" id="A0A559K6D2"/>
<name>A0A559K6D2_9BACL</name>
<evidence type="ECO:0000313" key="10">
    <source>
        <dbReference type="Proteomes" id="UP000317036"/>
    </source>
</evidence>
<evidence type="ECO:0000256" key="7">
    <source>
        <dbReference type="SAM" id="MobiDB-lite"/>
    </source>
</evidence>
<dbReference type="Gene3D" id="1.10.287.130">
    <property type="match status" value="1"/>
</dbReference>
<comment type="caution">
    <text evidence="9">The sequence shown here is derived from an EMBL/GenBank/DDBJ whole genome shotgun (WGS) entry which is preliminary data.</text>
</comment>
<keyword evidence="10" id="KW-1185">Reference proteome</keyword>
<reference evidence="9 10" key="1">
    <citation type="submission" date="2019-07" db="EMBL/GenBank/DDBJ databases">
        <authorList>
            <person name="Kim J."/>
        </authorList>
    </citation>
    <scope>NUCLEOTIDE SEQUENCE [LARGE SCALE GENOMIC DNA]</scope>
    <source>
        <strain evidence="9 10">JC52</strain>
    </source>
</reference>
<dbReference type="GO" id="GO:0005886">
    <property type="term" value="C:plasma membrane"/>
    <property type="evidence" value="ECO:0007669"/>
    <property type="project" value="TreeGrafter"/>
</dbReference>
<evidence type="ECO:0000256" key="1">
    <source>
        <dbReference type="ARBA" id="ARBA00000085"/>
    </source>
</evidence>
<keyword evidence="4" id="KW-0808">Transferase</keyword>
<keyword evidence="5" id="KW-0418">Kinase</keyword>
<comment type="catalytic activity">
    <reaction evidence="1">
        <text>ATP + protein L-histidine = ADP + protein N-phospho-L-histidine.</text>
        <dbReference type="EC" id="2.7.13.3"/>
    </reaction>
</comment>
<keyword evidence="3" id="KW-0597">Phosphoprotein</keyword>
<protein>
    <recommendedName>
        <fullName evidence="2">histidine kinase</fullName>
        <ecNumber evidence="2">2.7.13.3</ecNumber>
    </recommendedName>
</protein>
<dbReference type="Proteomes" id="UP000317036">
    <property type="component" value="Unassembled WGS sequence"/>
</dbReference>
<feature type="domain" description="Signal transduction histidine kinase dimerisation/phosphoacceptor" evidence="8">
    <location>
        <begin position="111"/>
        <end position="175"/>
    </location>
</feature>
<dbReference type="SUPFAM" id="SSF47384">
    <property type="entry name" value="Homodimeric domain of signal transducing histidine kinase"/>
    <property type="match status" value="1"/>
</dbReference>
<evidence type="ECO:0000256" key="4">
    <source>
        <dbReference type="ARBA" id="ARBA00022679"/>
    </source>
</evidence>
<evidence type="ECO:0000313" key="9">
    <source>
        <dbReference type="EMBL" id="TVY07702.1"/>
    </source>
</evidence>
<evidence type="ECO:0000256" key="2">
    <source>
        <dbReference type="ARBA" id="ARBA00012438"/>
    </source>
</evidence>
<evidence type="ECO:0000256" key="5">
    <source>
        <dbReference type="ARBA" id="ARBA00022777"/>
    </source>
</evidence>
<dbReference type="PANTHER" id="PTHR45453:SF1">
    <property type="entry name" value="PHOSPHATE REGULON SENSOR PROTEIN PHOR"/>
    <property type="match status" value="1"/>
</dbReference>
<gene>
    <name evidence="9" type="ORF">FPZ49_22750</name>
</gene>